<evidence type="ECO:0000256" key="3">
    <source>
        <dbReference type="ARBA" id="ARBA00012069"/>
    </source>
</evidence>
<evidence type="ECO:0000256" key="11">
    <source>
        <dbReference type="ARBA" id="ARBA00022729"/>
    </source>
</evidence>
<dbReference type="FunFam" id="2.10.25.10:FF:000420">
    <property type="entry name" value="Coagulation factor VII"/>
    <property type="match status" value="1"/>
</dbReference>
<dbReference type="FunFam" id="2.40.10.10:FF:000013">
    <property type="entry name" value="Coagulation factor X"/>
    <property type="match status" value="1"/>
</dbReference>
<evidence type="ECO:0000256" key="24">
    <source>
        <dbReference type="RuleBase" id="RU363034"/>
    </source>
</evidence>
<evidence type="ECO:0000256" key="17">
    <source>
        <dbReference type="ARBA" id="ARBA00023145"/>
    </source>
</evidence>
<dbReference type="SMART" id="SM00181">
    <property type="entry name" value="EGF"/>
    <property type="match status" value="2"/>
</dbReference>
<evidence type="ECO:0000256" key="1">
    <source>
        <dbReference type="ARBA" id="ARBA00001355"/>
    </source>
</evidence>
<evidence type="ECO:0000256" key="10">
    <source>
        <dbReference type="ARBA" id="ARBA00022696"/>
    </source>
</evidence>
<accession>A0A974DIP7</accession>
<evidence type="ECO:0000256" key="18">
    <source>
        <dbReference type="ARBA" id="ARBA00023157"/>
    </source>
</evidence>
<dbReference type="Pfam" id="PF00008">
    <property type="entry name" value="EGF"/>
    <property type="match status" value="1"/>
</dbReference>
<feature type="domain" description="EGF-like" evidence="26">
    <location>
        <begin position="108"/>
        <end position="144"/>
    </location>
</feature>
<dbReference type="InterPro" id="IPR001254">
    <property type="entry name" value="Trypsin_dom"/>
</dbReference>
<dbReference type="PANTHER" id="PTHR24278:SF26">
    <property type="entry name" value="COAGULATION FACTOR VII"/>
    <property type="match status" value="1"/>
</dbReference>
<keyword evidence="8 24" id="KW-0645">Protease</keyword>
<dbReference type="InterPro" id="IPR009003">
    <property type="entry name" value="Peptidase_S1_PA"/>
</dbReference>
<protein>
    <recommendedName>
        <fullName evidence="4">Coagulation factor VII</fullName>
        <ecNumber evidence="3">3.4.21.21</ecNumber>
    </recommendedName>
    <alternativeName>
        <fullName evidence="20">Serum prothrombin conversion accelerator</fullName>
    </alternativeName>
</protein>
<evidence type="ECO:0000256" key="16">
    <source>
        <dbReference type="ARBA" id="ARBA00023084"/>
    </source>
</evidence>
<evidence type="ECO:0000256" key="2">
    <source>
        <dbReference type="ARBA" id="ARBA00004613"/>
    </source>
</evidence>
<dbReference type="PANTHER" id="PTHR24278">
    <property type="entry name" value="COAGULATION FACTOR"/>
    <property type="match status" value="1"/>
</dbReference>
<comment type="caution">
    <text evidence="23">Lacks conserved residue(s) required for the propagation of feature annotation.</text>
</comment>
<organism evidence="29 30">
    <name type="scientific">Xenopus laevis</name>
    <name type="common">African clawed frog</name>
    <dbReference type="NCBI Taxonomy" id="8355"/>
    <lineage>
        <taxon>Eukaryota</taxon>
        <taxon>Metazoa</taxon>
        <taxon>Chordata</taxon>
        <taxon>Craniata</taxon>
        <taxon>Vertebrata</taxon>
        <taxon>Euteleostomi</taxon>
        <taxon>Amphibia</taxon>
        <taxon>Batrachia</taxon>
        <taxon>Anura</taxon>
        <taxon>Pipoidea</taxon>
        <taxon>Pipidae</taxon>
        <taxon>Xenopodinae</taxon>
        <taxon>Xenopus</taxon>
        <taxon>Xenopus</taxon>
    </lineage>
</organism>
<dbReference type="Proteomes" id="UP000694892">
    <property type="component" value="Chromosome 2S"/>
</dbReference>
<dbReference type="SUPFAM" id="SSF57196">
    <property type="entry name" value="EGF/Laminin"/>
    <property type="match status" value="2"/>
</dbReference>
<dbReference type="AlphaFoldDB" id="A0A974DIP7"/>
<dbReference type="InterPro" id="IPR017857">
    <property type="entry name" value="Coagulation_fac-like_Gla_dom"/>
</dbReference>
<dbReference type="InterPro" id="IPR033116">
    <property type="entry name" value="TRYPSIN_SER"/>
</dbReference>
<keyword evidence="14 24" id="KW-0720">Serine protease</keyword>
<dbReference type="PROSITE" id="PS00022">
    <property type="entry name" value="EGF_1"/>
    <property type="match status" value="1"/>
</dbReference>
<dbReference type="PROSITE" id="PS50998">
    <property type="entry name" value="GLA_2"/>
    <property type="match status" value="1"/>
</dbReference>
<dbReference type="EMBL" id="CM004469">
    <property type="protein sequence ID" value="OCT92533.1"/>
    <property type="molecule type" value="Genomic_DNA"/>
</dbReference>
<sequence length="452" mass="50887">MDPGNKKAFCFCFLMVLSPFLAFAADASPSQLQDGAAGYRESTDIFLQDKEAHILLKSRIRRANSIFEEFKAGSLERECIEEICSYEEAREIFQDDRRTKEYWKVYTDGDQCLSNPCINGGTCFDQHQSYICTCAMGYEGRHCETNLRDMLKCIYDNGQCEHFCHDNSSTGRQCSCAESYKLGADGLSCEPEVDYPCGKVPVLKNLTKRGRIVGGDMCPKGECPWQALLMYDKTFICGGTLIAPDWVITAAHCLKPLPENKLTVVLGEHRIGRPEGTEQERKVSKIIIHEQYFGSKTNNDNDIGLLKLTIPVNYTDYVVPLCLPEKQFAVRELLSVRFSTVSGWGRLLDKGATPEVLQRVQLPRVKTQDCIKQTQMNISQNMFCAGFTDGSKDSCKGDSGGPHATEYKNTHFLTGIVSWGLGCAQKEKYGVYTRVSRYTEWIKEHMDEHTLA</sequence>
<feature type="chain" id="PRO_5037845930" description="Coagulation factor VII" evidence="25">
    <location>
        <begin position="25"/>
        <end position="452"/>
    </location>
</feature>
<dbReference type="SMART" id="SM00179">
    <property type="entry name" value="EGF_CA"/>
    <property type="match status" value="1"/>
</dbReference>
<evidence type="ECO:0000256" key="21">
    <source>
        <dbReference type="ARBA" id="ARBA00056668"/>
    </source>
</evidence>
<dbReference type="InterPro" id="IPR035972">
    <property type="entry name" value="GLA-like_dom_SF"/>
</dbReference>
<keyword evidence="15" id="KW-0106">Calcium</keyword>
<evidence type="ECO:0000256" key="5">
    <source>
        <dbReference type="ARBA" id="ARBA00022479"/>
    </source>
</evidence>
<evidence type="ECO:0000256" key="19">
    <source>
        <dbReference type="ARBA" id="ARBA00023180"/>
    </source>
</evidence>
<proteinExistence type="predicted"/>
<feature type="domain" description="Gla" evidence="28">
    <location>
        <begin position="62"/>
        <end position="108"/>
    </location>
</feature>
<dbReference type="SUPFAM" id="SSF57630">
    <property type="entry name" value="GLA-domain"/>
    <property type="match status" value="1"/>
</dbReference>
<evidence type="ECO:0000256" key="9">
    <source>
        <dbReference type="ARBA" id="ARBA00022685"/>
    </source>
</evidence>
<keyword evidence="9" id="KW-0165">Cleavage on pair of basic residues</keyword>
<evidence type="ECO:0000256" key="12">
    <source>
        <dbReference type="ARBA" id="ARBA00022737"/>
    </source>
</evidence>
<dbReference type="PROSITE" id="PS50240">
    <property type="entry name" value="TRYPSIN_DOM"/>
    <property type="match status" value="1"/>
</dbReference>
<dbReference type="PROSITE" id="PS00011">
    <property type="entry name" value="GLA_1"/>
    <property type="match status" value="1"/>
</dbReference>
<dbReference type="PROSITE" id="PS01186">
    <property type="entry name" value="EGF_2"/>
    <property type="match status" value="1"/>
</dbReference>
<dbReference type="PROSITE" id="PS00134">
    <property type="entry name" value="TRYPSIN_HIS"/>
    <property type="match status" value="1"/>
</dbReference>
<keyword evidence="6" id="KW-0964">Secreted</keyword>
<dbReference type="FunFam" id="4.10.740.10:FF:000001">
    <property type="entry name" value="vitamin K-dependent protein S"/>
    <property type="match status" value="1"/>
</dbReference>
<evidence type="ECO:0000259" key="28">
    <source>
        <dbReference type="PROSITE" id="PS50998"/>
    </source>
</evidence>
<dbReference type="InterPro" id="IPR043504">
    <property type="entry name" value="Peptidase_S1_PA_chymotrypsin"/>
</dbReference>
<evidence type="ECO:0000313" key="29">
    <source>
        <dbReference type="EMBL" id="OCT92533.1"/>
    </source>
</evidence>
<dbReference type="InterPro" id="IPR000152">
    <property type="entry name" value="EGF-type_Asp/Asn_hydroxyl_site"/>
</dbReference>
<dbReference type="GO" id="GO:0006508">
    <property type="term" value="P:proteolysis"/>
    <property type="evidence" value="ECO:0007669"/>
    <property type="project" value="UniProtKB-KW"/>
</dbReference>
<keyword evidence="13 24" id="KW-0378">Hydrolase</keyword>
<dbReference type="GO" id="GO:0005615">
    <property type="term" value="C:extracellular space"/>
    <property type="evidence" value="ECO:0007669"/>
    <property type="project" value="TreeGrafter"/>
</dbReference>
<dbReference type="InterPro" id="IPR001881">
    <property type="entry name" value="EGF-like_Ca-bd_dom"/>
</dbReference>
<comment type="function">
    <text evidence="21">Initiates the extrinsic pathway of blood coagulation. Serine protease that circulates in the blood in a zymogen form. Factor VII is converted to factor VIIa by factor Xa, factor XIIa, factor IXa, or thrombin by minor proteolysis. In the presence of tissue factor and calcium ions, factor VIIa then converts factor X to factor Xa by limited proteolysis. Factor VIIa also converts factor IX to factor IXa in the presence of tissue factor and calcium.</text>
</comment>
<evidence type="ECO:0000256" key="13">
    <source>
        <dbReference type="ARBA" id="ARBA00022801"/>
    </source>
</evidence>
<dbReference type="GO" id="GO:0004252">
    <property type="term" value="F:serine-type endopeptidase activity"/>
    <property type="evidence" value="ECO:0007669"/>
    <property type="project" value="UniProtKB-EC"/>
</dbReference>
<dbReference type="InterPro" id="IPR018114">
    <property type="entry name" value="TRYPSIN_HIS"/>
</dbReference>
<keyword evidence="5" id="KW-0301">Gamma-carboxyglutamic acid</keyword>
<evidence type="ECO:0000256" key="4">
    <source>
        <dbReference type="ARBA" id="ARBA00015530"/>
    </source>
</evidence>
<feature type="signal peptide" evidence="25">
    <location>
        <begin position="1"/>
        <end position="24"/>
    </location>
</feature>
<dbReference type="PIRSF" id="PIRSF001143">
    <property type="entry name" value="Factor_X"/>
    <property type="match status" value="1"/>
</dbReference>
<dbReference type="Pfam" id="PF00089">
    <property type="entry name" value="Trypsin"/>
    <property type="match status" value="1"/>
</dbReference>
<dbReference type="GO" id="GO:0005509">
    <property type="term" value="F:calcium ion binding"/>
    <property type="evidence" value="ECO:0007669"/>
    <property type="project" value="InterPro"/>
</dbReference>
<keyword evidence="16" id="KW-0094">Blood coagulation</keyword>
<dbReference type="InterPro" id="IPR000294">
    <property type="entry name" value="GLA_domain"/>
</dbReference>
<dbReference type="PRINTS" id="PR00001">
    <property type="entry name" value="GLABLOOD"/>
</dbReference>
<dbReference type="FunFam" id="2.10.25.10:FF:000259">
    <property type="entry name" value="Coagulation factor VII"/>
    <property type="match status" value="1"/>
</dbReference>
<dbReference type="CDD" id="cd00054">
    <property type="entry name" value="EGF_CA"/>
    <property type="match status" value="1"/>
</dbReference>
<evidence type="ECO:0000313" key="30">
    <source>
        <dbReference type="Proteomes" id="UP000694892"/>
    </source>
</evidence>
<evidence type="ECO:0000259" key="26">
    <source>
        <dbReference type="PROSITE" id="PS50026"/>
    </source>
</evidence>
<evidence type="ECO:0000256" key="7">
    <source>
        <dbReference type="ARBA" id="ARBA00022536"/>
    </source>
</evidence>
<keyword evidence="12" id="KW-0677">Repeat</keyword>
<evidence type="ECO:0000256" key="15">
    <source>
        <dbReference type="ARBA" id="ARBA00022837"/>
    </source>
</evidence>
<dbReference type="SMART" id="SM00069">
    <property type="entry name" value="GLA"/>
    <property type="match status" value="1"/>
</dbReference>
<dbReference type="SMART" id="SM00020">
    <property type="entry name" value="Tryp_SPc"/>
    <property type="match status" value="1"/>
</dbReference>
<keyword evidence="19" id="KW-0325">Glycoprotein</keyword>
<evidence type="ECO:0000256" key="20">
    <source>
        <dbReference type="ARBA" id="ARBA00030307"/>
    </source>
</evidence>
<dbReference type="PRINTS" id="PR00010">
    <property type="entry name" value="EGFBLOOD"/>
</dbReference>
<evidence type="ECO:0000256" key="6">
    <source>
        <dbReference type="ARBA" id="ARBA00022525"/>
    </source>
</evidence>
<feature type="active site" description="Charge relay system" evidence="22">
    <location>
        <position position="252"/>
    </location>
</feature>
<dbReference type="InterPro" id="IPR050442">
    <property type="entry name" value="Peptidase_S1_coag_factors"/>
</dbReference>
<dbReference type="PROSITE" id="PS00010">
    <property type="entry name" value="ASX_HYDROXYL"/>
    <property type="match status" value="1"/>
</dbReference>
<feature type="active site" description="Charge relay system" evidence="22">
    <location>
        <position position="302"/>
    </location>
</feature>
<dbReference type="InterPro" id="IPR000742">
    <property type="entry name" value="EGF"/>
</dbReference>
<dbReference type="CDD" id="cd00190">
    <property type="entry name" value="Tryp_SPc"/>
    <property type="match status" value="1"/>
</dbReference>
<evidence type="ECO:0000256" key="23">
    <source>
        <dbReference type="PROSITE-ProRule" id="PRU00076"/>
    </source>
</evidence>
<comment type="catalytic activity">
    <reaction evidence="1">
        <text>Selective cleavage of Arg-|-Ile bond in factor X to form factor Xa.</text>
        <dbReference type="EC" id="3.4.21.21"/>
    </reaction>
</comment>
<dbReference type="PROSITE" id="PS00135">
    <property type="entry name" value="TRYPSIN_SER"/>
    <property type="match status" value="1"/>
</dbReference>
<dbReference type="PROSITE" id="PS01187">
    <property type="entry name" value="EGF_CA"/>
    <property type="match status" value="1"/>
</dbReference>
<reference evidence="30" key="1">
    <citation type="journal article" date="2016" name="Nature">
        <title>Genome evolution in the allotetraploid frog Xenopus laevis.</title>
        <authorList>
            <person name="Session A.M."/>
            <person name="Uno Y."/>
            <person name="Kwon T."/>
            <person name="Chapman J.A."/>
            <person name="Toyoda A."/>
            <person name="Takahashi S."/>
            <person name="Fukui A."/>
            <person name="Hikosaka A."/>
            <person name="Suzuki A."/>
            <person name="Kondo M."/>
            <person name="van Heeringen S.J."/>
            <person name="Quigley I."/>
            <person name="Heinz S."/>
            <person name="Ogino H."/>
            <person name="Ochi H."/>
            <person name="Hellsten U."/>
            <person name="Lyons J.B."/>
            <person name="Simakov O."/>
            <person name="Putnam N."/>
            <person name="Stites J."/>
            <person name="Kuroki Y."/>
            <person name="Tanaka T."/>
            <person name="Michiue T."/>
            <person name="Watanabe M."/>
            <person name="Bogdanovic O."/>
            <person name="Lister R."/>
            <person name="Georgiou G."/>
            <person name="Paranjpe S.S."/>
            <person name="van Kruijsbergen I."/>
            <person name="Shu S."/>
            <person name="Carlson J."/>
            <person name="Kinoshita T."/>
            <person name="Ohta Y."/>
            <person name="Mawaribuchi S."/>
            <person name="Jenkins J."/>
            <person name="Grimwood J."/>
            <person name="Schmutz J."/>
            <person name="Mitros T."/>
            <person name="Mozaffari S.V."/>
            <person name="Suzuki Y."/>
            <person name="Haramoto Y."/>
            <person name="Yamamoto T.S."/>
            <person name="Takagi C."/>
            <person name="Heald R."/>
            <person name="Miller K."/>
            <person name="Haudenschild C."/>
            <person name="Kitzman J."/>
            <person name="Nakayama T."/>
            <person name="Izutsu Y."/>
            <person name="Robert J."/>
            <person name="Fortriede J."/>
            <person name="Burns K."/>
            <person name="Lotay V."/>
            <person name="Karimi K."/>
            <person name="Yasuoka Y."/>
            <person name="Dichmann D.S."/>
            <person name="Flajnik M.F."/>
            <person name="Houston D.W."/>
            <person name="Shendure J."/>
            <person name="DuPasquier L."/>
            <person name="Vize P.D."/>
            <person name="Zorn A.M."/>
            <person name="Ito M."/>
            <person name="Marcotte E.M."/>
            <person name="Wallingford J.B."/>
            <person name="Ito Y."/>
            <person name="Asashima M."/>
            <person name="Ueno N."/>
            <person name="Matsuda Y."/>
            <person name="Veenstra G.J."/>
            <person name="Fujiyama A."/>
            <person name="Harland R.M."/>
            <person name="Taira M."/>
            <person name="Rokhsar D.S."/>
        </authorList>
    </citation>
    <scope>NUCLEOTIDE SEQUENCE [LARGE SCALE GENOMIC DNA]</scope>
    <source>
        <strain evidence="30">J</strain>
    </source>
</reference>
<feature type="domain" description="Peptidase S1" evidence="27">
    <location>
        <begin position="212"/>
        <end position="447"/>
    </location>
</feature>
<dbReference type="EC" id="3.4.21.21" evidence="3"/>
<evidence type="ECO:0000256" key="25">
    <source>
        <dbReference type="SAM" id="SignalP"/>
    </source>
</evidence>
<dbReference type="InterPro" id="IPR001314">
    <property type="entry name" value="Peptidase_S1A"/>
</dbReference>
<evidence type="ECO:0000256" key="22">
    <source>
        <dbReference type="PIRSR" id="PIRSR001143-1"/>
    </source>
</evidence>
<name>A0A974DIP7_XENLA</name>
<gene>
    <name evidence="29" type="ORF">XELAEV_18015590mg</name>
</gene>
<dbReference type="Pfam" id="PF14670">
    <property type="entry name" value="FXa_inhibition"/>
    <property type="match status" value="1"/>
</dbReference>
<comment type="subcellular location">
    <subcellularLocation>
        <location evidence="2">Secreted</location>
    </subcellularLocation>
</comment>
<dbReference type="InterPro" id="IPR012224">
    <property type="entry name" value="Pept_S1A_FX"/>
</dbReference>
<keyword evidence="7 23" id="KW-0245">EGF-like domain</keyword>
<dbReference type="GO" id="GO:0007596">
    <property type="term" value="P:blood coagulation"/>
    <property type="evidence" value="ECO:0007669"/>
    <property type="project" value="UniProtKB-KW"/>
</dbReference>
<dbReference type="PROSITE" id="PS50026">
    <property type="entry name" value="EGF_3"/>
    <property type="match status" value="1"/>
</dbReference>
<feature type="active site" description="Charge relay system" evidence="22">
    <location>
        <position position="399"/>
    </location>
</feature>
<dbReference type="Gene3D" id="2.40.10.10">
    <property type="entry name" value="Trypsin-like serine proteases"/>
    <property type="match status" value="2"/>
</dbReference>
<dbReference type="InterPro" id="IPR018097">
    <property type="entry name" value="EGF_Ca-bd_CS"/>
</dbReference>
<keyword evidence="10" id="KW-0356">Hemostasis</keyword>
<evidence type="ECO:0000256" key="14">
    <source>
        <dbReference type="ARBA" id="ARBA00022825"/>
    </source>
</evidence>
<keyword evidence="18 23" id="KW-1015">Disulfide bond</keyword>
<evidence type="ECO:0000256" key="8">
    <source>
        <dbReference type="ARBA" id="ARBA00022670"/>
    </source>
</evidence>
<evidence type="ECO:0000259" key="27">
    <source>
        <dbReference type="PROSITE" id="PS50240"/>
    </source>
</evidence>
<dbReference type="SUPFAM" id="SSF50494">
    <property type="entry name" value="Trypsin-like serine proteases"/>
    <property type="match status" value="1"/>
</dbReference>
<keyword evidence="17" id="KW-0865">Zymogen</keyword>
<keyword evidence="11 25" id="KW-0732">Signal</keyword>
<dbReference type="PRINTS" id="PR00722">
    <property type="entry name" value="CHYMOTRYPSIN"/>
</dbReference>
<dbReference type="Gene3D" id="2.10.25.10">
    <property type="entry name" value="Laminin"/>
    <property type="match status" value="2"/>
</dbReference>
<dbReference type="Gene3D" id="4.10.740.10">
    <property type="entry name" value="Coagulation Factor IX"/>
    <property type="match status" value="1"/>
</dbReference>
<feature type="disulfide bond" evidence="23">
    <location>
        <begin position="134"/>
        <end position="143"/>
    </location>
</feature>
<dbReference type="Pfam" id="PF00594">
    <property type="entry name" value="Gla"/>
    <property type="match status" value="1"/>
</dbReference>